<dbReference type="AlphaFoldDB" id="A0A6G0RTX6"/>
<comment type="caution">
    <text evidence="1">The sequence shown here is derived from an EMBL/GenBank/DDBJ whole genome shotgun (WGS) entry which is preliminary data.</text>
</comment>
<accession>A0A6G0RTX6</accession>
<evidence type="ECO:0000313" key="1">
    <source>
        <dbReference type="EMBL" id="KAE9341602.1"/>
    </source>
</evidence>
<evidence type="ECO:0000313" key="2">
    <source>
        <dbReference type="Proteomes" id="UP000486351"/>
    </source>
</evidence>
<organism evidence="1 2">
    <name type="scientific">Phytophthora fragariae</name>
    <dbReference type="NCBI Taxonomy" id="53985"/>
    <lineage>
        <taxon>Eukaryota</taxon>
        <taxon>Sar</taxon>
        <taxon>Stramenopiles</taxon>
        <taxon>Oomycota</taxon>
        <taxon>Peronosporomycetes</taxon>
        <taxon>Peronosporales</taxon>
        <taxon>Peronosporaceae</taxon>
        <taxon>Phytophthora</taxon>
    </lineage>
</organism>
<reference evidence="1 2" key="1">
    <citation type="submission" date="2018-09" db="EMBL/GenBank/DDBJ databases">
        <title>Genomic investigation of the strawberry pathogen Phytophthora fragariae indicates pathogenicity is determined by transcriptional variation in three key races.</title>
        <authorList>
            <person name="Adams T.M."/>
            <person name="Armitage A.D."/>
            <person name="Sobczyk M.K."/>
            <person name="Bates H.J."/>
            <person name="Dunwell J.M."/>
            <person name="Nellist C.F."/>
            <person name="Harrison R.J."/>
        </authorList>
    </citation>
    <scope>NUCLEOTIDE SEQUENCE [LARGE SCALE GENOMIC DNA]</scope>
    <source>
        <strain evidence="1 2">NOV-77</strain>
    </source>
</reference>
<protein>
    <submittedName>
        <fullName evidence="1">Uncharacterized protein</fullName>
    </submittedName>
</protein>
<proteinExistence type="predicted"/>
<dbReference type="EMBL" id="QXFY01000535">
    <property type="protein sequence ID" value="KAE9341602.1"/>
    <property type="molecule type" value="Genomic_DNA"/>
</dbReference>
<name>A0A6G0RTX6_9STRA</name>
<dbReference type="Proteomes" id="UP000486351">
    <property type="component" value="Unassembled WGS sequence"/>
</dbReference>
<sequence length="61" mass="7191">MLLITADAAVEKPQVSRDEEAPEQNIGILIPVGMEYDTLIDFIFETWSSLWRRSRRERKRL</sequence>
<gene>
    <name evidence="1" type="ORF">PF008_g10541</name>
</gene>